<dbReference type="eggNOG" id="COG1522">
    <property type="taxonomic scope" value="Bacteria"/>
</dbReference>
<name>A0A087EKC9_9BIFI</name>
<dbReference type="SUPFAM" id="SSF46785">
    <property type="entry name" value="Winged helix' DNA-binding domain"/>
    <property type="match status" value="1"/>
</dbReference>
<evidence type="ECO:0000256" key="1">
    <source>
        <dbReference type="ARBA" id="ARBA00022679"/>
    </source>
</evidence>
<sequence length="373" mass="40261">MSGNQSEPATERERQIYEWIRQNPMISQQELAQLAGITRSGVAAHISNLTKKGYVRGKGYILAPERYVAVVGGVSMDVMGEASRDITQYSSNPGHVHYVIGGVGRNIAVALQQLGVTNSFISVYGDDHNGEQFKIEAANRGMDIAYSQQLSGSATASYMYINCTDGSRAIALDDMGIFAHMTPAFLEERLPVITNAEMLVLDTNLQAEAIEWLCGHVDRPLFARAVSEEKAVRLRNVLARLEALVLDTAESEAISGIKAQDVDSGIECARRILEAGVSRVLVGIAGVGMIFGCSEGLWLYSDSRYVKGNANGSGDAAMGALAWAWLEGYDAELQGKCAAAASFMSCDSIESVHEYMDIEAVIEQSGRITTQSL</sequence>
<keyword evidence="5" id="KW-1185">Reference proteome</keyword>
<dbReference type="Gene3D" id="3.40.1190.20">
    <property type="match status" value="1"/>
</dbReference>
<dbReference type="GO" id="GO:0016798">
    <property type="term" value="F:hydrolase activity, acting on glycosyl bonds"/>
    <property type="evidence" value="ECO:0007669"/>
    <property type="project" value="TreeGrafter"/>
</dbReference>
<evidence type="ECO:0000256" key="3">
    <source>
        <dbReference type="ARBA" id="ARBA00022777"/>
    </source>
</evidence>
<dbReference type="EMBL" id="JGZU01000003">
    <property type="protein sequence ID" value="KFJ08230.1"/>
    <property type="molecule type" value="Genomic_DNA"/>
</dbReference>
<evidence type="ECO:0000256" key="2">
    <source>
        <dbReference type="ARBA" id="ARBA00022723"/>
    </source>
</evidence>
<proteinExistence type="predicted"/>
<dbReference type="Pfam" id="PF00294">
    <property type="entry name" value="PfkB"/>
    <property type="match status" value="1"/>
</dbReference>
<dbReference type="EC" id="2.7.1.83" evidence="4"/>
<dbReference type="InterPro" id="IPR036388">
    <property type="entry name" value="WH-like_DNA-bd_sf"/>
</dbReference>
<dbReference type="InterPro" id="IPR011611">
    <property type="entry name" value="PfkB_dom"/>
</dbReference>
<evidence type="ECO:0000313" key="4">
    <source>
        <dbReference type="EMBL" id="KFJ08230.1"/>
    </source>
</evidence>
<evidence type="ECO:0000313" key="5">
    <source>
        <dbReference type="Proteomes" id="UP000029080"/>
    </source>
</evidence>
<dbReference type="STRING" id="356829.BITS_0566"/>
<dbReference type="PANTHER" id="PTHR42909">
    <property type="entry name" value="ZGC:136858"/>
    <property type="match status" value="1"/>
</dbReference>
<dbReference type="InterPro" id="IPR002173">
    <property type="entry name" value="Carboh/pur_kinase_PfkB_CS"/>
</dbReference>
<dbReference type="GO" id="GO:0046872">
    <property type="term" value="F:metal ion binding"/>
    <property type="evidence" value="ECO:0007669"/>
    <property type="project" value="UniProtKB-KW"/>
</dbReference>
<keyword evidence="1 4" id="KW-0808">Transferase</keyword>
<organism evidence="4 5">
    <name type="scientific">Bifidobacterium tsurumiense</name>
    <dbReference type="NCBI Taxonomy" id="356829"/>
    <lineage>
        <taxon>Bacteria</taxon>
        <taxon>Bacillati</taxon>
        <taxon>Actinomycetota</taxon>
        <taxon>Actinomycetes</taxon>
        <taxon>Bifidobacteriales</taxon>
        <taxon>Bifidobacteriaceae</taxon>
        <taxon>Bifidobacterium</taxon>
    </lineage>
</organism>
<dbReference type="PROSITE" id="PS00583">
    <property type="entry name" value="PFKB_KINASES_1"/>
    <property type="match status" value="1"/>
</dbReference>
<gene>
    <name evidence="4" type="ORF">BITS_0566</name>
</gene>
<dbReference type="GO" id="GO:0005737">
    <property type="term" value="C:cytoplasm"/>
    <property type="evidence" value="ECO:0007669"/>
    <property type="project" value="TreeGrafter"/>
</dbReference>
<dbReference type="PANTHER" id="PTHR42909:SF1">
    <property type="entry name" value="CARBOHYDRATE KINASE PFKB DOMAIN-CONTAINING PROTEIN"/>
    <property type="match status" value="1"/>
</dbReference>
<dbReference type="AlphaFoldDB" id="A0A087EKC9"/>
<dbReference type="eggNOG" id="COG0524">
    <property type="taxonomic scope" value="Bacteria"/>
</dbReference>
<dbReference type="Proteomes" id="UP000029080">
    <property type="component" value="Unassembled WGS sequence"/>
</dbReference>
<accession>A0A087EKC9</accession>
<dbReference type="Pfam" id="PF13412">
    <property type="entry name" value="HTH_24"/>
    <property type="match status" value="1"/>
</dbReference>
<dbReference type="GO" id="GO:0050225">
    <property type="term" value="F:pseudouridine kinase activity"/>
    <property type="evidence" value="ECO:0007669"/>
    <property type="project" value="UniProtKB-EC"/>
</dbReference>
<keyword evidence="2" id="KW-0479">Metal-binding</keyword>
<reference evidence="4 5" key="1">
    <citation type="submission" date="2014-03" db="EMBL/GenBank/DDBJ databases">
        <title>Genomics of Bifidobacteria.</title>
        <authorList>
            <person name="Ventura M."/>
            <person name="Milani C."/>
            <person name="Lugli G.A."/>
        </authorList>
    </citation>
    <scope>NUCLEOTIDE SEQUENCE [LARGE SCALE GENOMIC DNA]</scope>
    <source>
        <strain evidence="4 5">JCM 13495</strain>
    </source>
</reference>
<dbReference type="SUPFAM" id="SSF53613">
    <property type="entry name" value="Ribokinase-like"/>
    <property type="match status" value="1"/>
</dbReference>
<dbReference type="InterPro" id="IPR029056">
    <property type="entry name" value="Ribokinase-like"/>
</dbReference>
<comment type="caution">
    <text evidence="4">The sequence shown here is derived from an EMBL/GenBank/DDBJ whole genome shotgun (WGS) entry which is preliminary data.</text>
</comment>
<dbReference type="GO" id="GO:0004730">
    <property type="term" value="F:pseudouridylate synthase activity"/>
    <property type="evidence" value="ECO:0007669"/>
    <property type="project" value="TreeGrafter"/>
</dbReference>
<dbReference type="OrthoDB" id="9808601at2"/>
<dbReference type="InterPro" id="IPR036390">
    <property type="entry name" value="WH_DNA-bd_sf"/>
</dbReference>
<dbReference type="RefSeq" id="WP_034534432.1">
    <property type="nucleotide sequence ID" value="NZ_JGZU01000003.1"/>
</dbReference>
<keyword evidence="3 4" id="KW-0418">Kinase</keyword>
<dbReference type="Gene3D" id="1.10.10.10">
    <property type="entry name" value="Winged helix-like DNA-binding domain superfamily/Winged helix DNA-binding domain"/>
    <property type="match status" value="1"/>
</dbReference>
<protein>
    <submittedName>
        <fullName evidence="4">Sugar kinase, ribokinase family</fullName>
        <ecNumber evidence="4">2.7.1.83</ecNumber>
    </submittedName>
</protein>